<name>Q7XYF3_CYNDA</name>
<proteinExistence type="evidence at transcript level"/>
<evidence type="ECO:0000313" key="2">
    <source>
        <dbReference type="EMBL" id="AAP80170.1"/>
    </source>
</evidence>
<feature type="chain" id="PRO_5004294285" evidence="1">
    <location>
        <begin position="18"/>
        <end position="118"/>
    </location>
</feature>
<reference evidence="2" key="1">
    <citation type="submission" date="2002-06" db="EMBL/GenBank/DDBJ databases">
        <title>Molecular cloning of a low molecular weight allergen of Bermuda grass pollen.</title>
        <authorList>
            <person name="Yang S.-Y."/>
            <person name="You Y.-J."/>
            <person name="Chang Z.-N."/>
        </authorList>
    </citation>
    <scope>NUCLEOTIDE SEQUENCE</scope>
</reference>
<dbReference type="EMBL" id="AF517685">
    <property type="protein sequence ID" value="AAP80170.1"/>
    <property type="molecule type" value="mRNA"/>
</dbReference>
<dbReference type="Allergome" id="3236">
    <property type="allergen name" value="Cyn d 23.0101"/>
</dbReference>
<dbReference type="Allergome" id="691">
    <property type="allergen name" value="Cyn d 23"/>
</dbReference>
<sequence length="118" mass="12601">MAKVIAIILVATMVTAALVPIECATVIDKELERKAKEALDAVIASAPPEKKSETTDAAVNLMAMSFICIGWAKKAGNEEEVVARINDFKKAADQVLAAAPAHKYKVMEETFKAVPCAL</sequence>
<evidence type="ECO:0000256" key="1">
    <source>
        <dbReference type="SAM" id="SignalP"/>
    </source>
</evidence>
<protein>
    <submittedName>
        <fullName evidence="2">Pollen allergen Cyn d 23</fullName>
    </submittedName>
</protein>
<feature type="signal peptide" evidence="1">
    <location>
        <begin position="1"/>
        <end position="17"/>
    </location>
</feature>
<keyword evidence="1" id="KW-0732">Signal</keyword>
<dbReference type="AlphaFoldDB" id="Q7XYF3"/>
<organism evidence="2">
    <name type="scientific">Cynodon dactylon</name>
    <name type="common">Bermuda grass</name>
    <name type="synonym">Panicum dactylon</name>
    <dbReference type="NCBI Taxonomy" id="28909"/>
    <lineage>
        <taxon>Eukaryota</taxon>
        <taxon>Viridiplantae</taxon>
        <taxon>Streptophyta</taxon>
        <taxon>Embryophyta</taxon>
        <taxon>Tracheophyta</taxon>
        <taxon>Spermatophyta</taxon>
        <taxon>Magnoliopsida</taxon>
        <taxon>Liliopsida</taxon>
        <taxon>Poales</taxon>
        <taxon>Poaceae</taxon>
        <taxon>PACMAD clade</taxon>
        <taxon>Chloridoideae</taxon>
        <taxon>Cynodonteae</taxon>
        <taxon>Eleusininae</taxon>
        <taxon>Cynodon</taxon>
    </lineage>
</organism>
<accession>Q7XYF3</accession>